<reference evidence="2" key="3">
    <citation type="submission" date="2012-09" db="EMBL/GenBank/DDBJ databases">
        <authorList>
            <consortium name="VectorBase"/>
        </authorList>
    </citation>
    <scope>NUCLEOTIDE SEQUENCE</scope>
    <source>
        <strain evidence="2">Liverpool</strain>
    </source>
</reference>
<dbReference type="OrthoDB" id="25466at2759"/>
<evidence type="ECO:0000256" key="1">
    <source>
        <dbReference type="ARBA" id="ARBA00022737"/>
    </source>
</evidence>
<keyword evidence="1" id="KW-0677">Repeat</keyword>
<dbReference type="EMBL" id="CH477641">
    <property type="protein sequence ID" value="EAT37917.1"/>
    <property type="molecule type" value="Genomic_DNA"/>
</dbReference>
<sequence>MVCFSEDKNVKIPNFSDFRKSFLYTPCNCPLVDCDFSGQRKESTKRKYRTSRRTRKLARPKCRGAKFYQRPVAQYGRTIQMIRAYQEPYASTRIQQLALPKVRKLIAARDAYRRFINRCWYDRFGKRIKRSMFTVYSRLANVNLPSSESKMVKMTPEQWKQHQQWLSKNALPKPLKKPERKPRKRVPLIQLLDRVMDLSAPRWTCKKYAGPVKFRAVEPGALKAVASDRVKTLCQPKERHRRAKGPYKEDLSIPKSALEAVATSRVVDLAKPKVCRNVKNEYRENPFTVDPRALKAKASDRILELAKPKKVKK</sequence>
<dbReference type="SMART" id="SM00705">
    <property type="entry name" value="THEG"/>
    <property type="match status" value="5"/>
</dbReference>
<evidence type="ECO:0000313" key="2">
    <source>
        <dbReference type="EMBL" id="EAT37917.1"/>
    </source>
</evidence>
<dbReference type="HOGENOM" id="CLU_889086_0_0_1"/>
<accession>A0A1S4FPV2</accession>
<reference evidence="2" key="2">
    <citation type="journal article" date="2007" name="Science">
        <title>Genome sequence of Aedes aegypti, a major arbovirus vector.</title>
        <authorList>
            <person name="Nene V."/>
            <person name="Wortman J.R."/>
            <person name="Lawson D."/>
            <person name="Haas B."/>
            <person name="Kodira C."/>
            <person name="Tu Z.J."/>
            <person name="Loftus B."/>
            <person name="Xi Z."/>
            <person name="Megy K."/>
            <person name="Grabherr M."/>
            <person name="Ren Q."/>
            <person name="Zdobnov E.M."/>
            <person name="Lobo N.F."/>
            <person name="Campbell K.S."/>
            <person name="Brown S.E."/>
            <person name="Bonaldo M.F."/>
            <person name="Zhu J."/>
            <person name="Sinkins S.P."/>
            <person name="Hogenkamp D.G."/>
            <person name="Amedeo P."/>
            <person name="Arensburger P."/>
            <person name="Atkinson P.W."/>
            <person name="Bidwell S."/>
            <person name="Biedler J."/>
            <person name="Birney E."/>
            <person name="Bruggner R.V."/>
            <person name="Costas J."/>
            <person name="Coy M.R."/>
            <person name="Crabtree J."/>
            <person name="Crawford M."/>
            <person name="Debruyn B."/>
            <person name="Decaprio D."/>
            <person name="Eiglmeier K."/>
            <person name="Eisenstadt E."/>
            <person name="El-Dorry H."/>
            <person name="Gelbart W.M."/>
            <person name="Gomes S.L."/>
            <person name="Hammond M."/>
            <person name="Hannick L.I."/>
            <person name="Hogan J.R."/>
            <person name="Holmes M.H."/>
            <person name="Jaffe D."/>
            <person name="Johnston J.S."/>
            <person name="Kennedy R.C."/>
            <person name="Koo H."/>
            <person name="Kravitz S."/>
            <person name="Kriventseva E.V."/>
            <person name="Kulp D."/>
            <person name="Labutti K."/>
            <person name="Lee E."/>
            <person name="Li S."/>
            <person name="Lovin D.D."/>
            <person name="Mao C."/>
            <person name="Mauceli E."/>
            <person name="Menck C.F."/>
            <person name="Miller J.R."/>
            <person name="Montgomery P."/>
            <person name="Mori A."/>
            <person name="Nascimento A.L."/>
            <person name="Naveira H.F."/>
            <person name="Nusbaum C."/>
            <person name="O'leary S."/>
            <person name="Orvis J."/>
            <person name="Pertea M."/>
            <person name="Quesneville H."/>
            <person name="Reidenbach K.R."/>
            <person name="Rogers Y.H."/>
            <person name="Roth C.W."/>
            <person name="Schneider J.R."/>
            <person name="Schatz M."/>
            <person name="Shumway M."/>
            <person name="Stanke M."/>
            <person name="Stinson E.O."/>
            <person name="Tubio J.M."/>
            <person name="Vanzee J.P."/>
            <person name="Verjovski-Almeida S."/>
            <person name="Werner D."/>
            <person name="White O."/>
            <person name="Wyder S."/>
            <person name="Zeng Q."/>
            <person name="Zhao Q."/>
            <person name="Zhao Y."/>
            <person name="Hill C.A."/>
            <person name="Raikhel A.S."/>
            <person name="Soares M.B."/>
            <person name="Knudson D.L."/>
            <person name="Lee N.H."/>
            <person name="Galagan J."/>
            <person name="Salzberg S.L."/>
            <person name="Paulsen I.T."/>
            <person name="Dimopoulos G."/>
            <person name="Collins F.H."/>
            <person name="Birren B."/>
            <person name="Fraser-Liggett C.M."/>
            <person name="Severson D.W."/>
        </authorList>
    </citation>
    <scope>NUCLEOTIDE SEQUENCE [LARGE SCALE GENOMIC DNA]</scope>
    <source>
        <strain evidence="2">Liverpool</strain>
    </source>
</reference>
<proteinExistence type="predicted"/>
<dbReference type="PANTHER" id="PTHR15901">
    <property type="entry name" value="TESTICULAR HAPLOID EXPRESSED GENE PROTEIN"/>
    <property type="match status" value="1"/>
</dbReference>
<organism evidence="2 3">
    <name type="scientific">Aedes aegypti</name>
    <name type="common">Yellowfever mosquito</name>
    <name type="synonym">Culex aegypti</name>
    <dbReference type="NCBI Taxonomy" id="7159"/>
    <lineage>
        <taxon>Eukaryota</taxon>
        <taxon>Metazoa</taxon>
        <taxon>Ecdysozoa</taxon>
        <taxon>Arthropoda</taxon>
        <taxon>Hexapoda</taxon>
        <taxon>Insecta</taxon>
        <taxon>Pterygota</taxon>
        <taxon>Neoptera</taxon>
        <taxon>Endopterygota</taxon>
        <taxon>Diptera</taxon>
        <taxon>Nematocera</taxon>
        <taxon>Culicoidea</taxon>
        <taxon>Culicidae</taxon>
        <taxon>Culicinae</taxon>
        <taxon>Aedini</taxon>
        <taxon>Aedes</taxon>
        <taxon>Stegomyia</taxon>
    </lineage>
</organism>
<name>A0A1S4FPV2_AEDAE</name>
<reference evidence="2" key="1">
    <citation type="submission" date="2005-10" db="EMBL/GenBank/DDBJ databases">
        <authorList>
            <person name="Loftus B.J."/>
            <person name="Nene V.M."/>
            <person name="Hannick L.I."/>
            <person name="Bidwell S."/>
            <person name="Haas B."/>
            <person name="Amedeo P."/>
            <person name="Orvis J."/>
            <person name="Wortman J.R."/>
            <person name="White O.R."/>
            <person name="Salzberg S."/>
            <person name="Shumway M."/>
            <person name="Koo H."/>
            <person name="Zhao Y."/>
            <person name="Holmes M."/>
            <person name="Miller J."/>
            <person name="Schatz M."/>
            <person name="Pop M."/>
            <person name="Pai G."/>
            <person name="Utterback T."/>
            <person name="Rogers Y.-H."/>
            <person name="Kravitz S."/>
            <person name="Fraser C.M."/>
        </authorList>
    </citation>
    <scope>NUCLEOTIDE SEQUENCE</scope>
    <source>
        <strain evidence="2">Liverpool</strain>
    </source>
</reference>
<dbReference type="InterPro" id="IPR042401">
    <property type="entry name" value="SPMAP2-like"/>
</dbReference>
<dbReference type="PANTHER" id="PTHR15901:SF16">
    <property type="entry name" value="TESTICULAR HAPLOID EXPRESSED GENE PROTEIN"/>
    <property type="match status" value="1"/>
</dbReference>
<dbReference type="Proteomes" id="UP000682892">
    <property type="component" value="Chromosome 2"/>
</dbReference>
<protein>
    <submittedName>
        <fullName evidence="2">AAEL010149-PA</fullName>
    </submittedName>
</protein>
<dbReference type="AlphaFoldDB" id="A0A1S4FPV2"/>
<gene>
    <name evidence="2" type="ORF">AaeL_AAEL010149</name>
</gene>
<evidence type="ECO:0000313" key="3">
    <source>
        <dbReference type="Proteomes" id="UP000682892"/>
    </source>
</evidence>
<dbReference type="InterPro" id="IPR006623">
    <property type="entry name" value="THEG"/>
</dbReference>
<dbReference type="OMA" id="RHERMFV"/>
<dbReference type="KEGG" id="aag:5572924"/>
<dbReference type="Pfam" id="PF14912">
    <property type="entry name" value="THEG"/>
    <property type="match status" value="2"/>
</dbReference>